<gene>
    <name evidence="2" type="primary">ltrA</name>
    <name evidence="2" type="ORF">J1899_09860</name>
</gene>
<dbReference type="EC" id="2.7.7.49" evidence="2"/>
<protein>
    <submittedName>
        <fullName evidence="2">Group II intron reverse transcriptase/maturase</fullName>
        <ecNumber evidence="2">2.7.7.49</ecNumber>
    </submittedName>
</protein>
<dbReference type="Gene3D" id="1.10.30.50">
    <property type="match status" value="1"/>
</dbReference>
<dbReference type="InterPro" id="IPR030931">
    <property type="entry name" value="Group_II_RT_mat"/>
</dbReference>
<evidence type="ECO:0000259" key="1">
    <source>
        <dbReference type="PROSITE" id="PS50878"/>
    </source>
</evidence>
<dbReference type="EMBL" id="CP071709">
    <property type="protein sequence ID" value="QVY63326.1"/>
    <property type="molecule type" value="Genomic_DNA"/>
</dbReference>
<dbReference type="InterPro" id="IPR000477">
    <property type="entry name" value="RT_dom"/>
</dbReference>
<dbReference type="SMART" id="SM00507">
    <property type="entry name" value="HNHc"/>
    <property type="match status" value="1"/>
</dbReference>
<proteinExistence type="predicted"/>
<dbReference type="Proteomes" id="UP000679247">
    <property type="component" value="Chromosome"/>
</dbReference>
<dbReference type="RefSeq" id="WP_214478526.1">
    <property type="nucleotide sequence ID" value="NZ_CP071709.1"/>
</dbReference>
<accession>A0ABX8FH43</accession>
<keyword evidence="2" id="KW-0695">RNA-directed DNA polymerase</keyword>
<dbReference type="InterPro" id="IPR003615">
    <property type="entry name" value="HNH_nuc"/>
</dbReference>
<dbReference type="CDD" id="cd00085">
    <property type="entry name" value="HNHc"/>
    <property type="match status" value="1"/>
</dbReference>
<keyword evidence="2" id="KW-0808">Transferase</keyword>
<reference evidence="2 3" key="1">
    <citation type="submission" date="2021-03" db="EMBL/GenBank/DDBJ databases">
        <title>The first data on the complete genome of the tetrodotoxin-producing bacterium.</title>
        <authorList>
            <person name="Melnikova D.I."/>
            <person name="Nijland R."/>
            <person name="Magarlamov T.Y."/>
        </authorList>
    </citation>
    <scope>NUCLEOTIDE SEQUENCE [LARGE SCALE GENOMIC DNA]</scope>
    <source>
        <strain evidence="2 3">1839</strain>
    </source>
</reference>
<dbReference type="PANTHER" id="PTHR34047">
    <property type="entry name" value="NUCLEAR INTRON MATURASE 1, MITOCHONDRIAL-RELATED"/>
    <property type="match status" value="1"/>
</dbReference>
<dbReference type="Pfam" id="PF00078">
    <property type="entry name" value="RVT_1"/>
    <property type="match status" value="1"/>
</dbReference>
<sequence>MADLMVQKLRNNEYFNVQETFDHLYAESKKGRYFNKLYDLITSEENILLAFRNMKSNTGSKTKGTNGHTIKHLNRMNKDKLIRMVRRKLLDYKPQMVRRVMIPKPNGDKRPLGIPTIEDRLIQQMILQVIEPIVEAKFHSSSYGFRPHRNTHDALARCYHMVNHSHQHYVVDVDIKGFFDNVNHKKLSKQLWAIGIRDKKVLSIISKMLKAEIEGEGKPQKGTPQGGILSPLLSNIVLNELDWWISNQWETKLTRVKYKLKRNRTDALKKTRLKPCYIVRYADDFKIFTNSYENARKLFIAVTKWLKERLDLDVNPKKSKITNLRKSGTDFLGVRFRAVRKGTAKTGYIVNSKMSPKAKTKVTKVYQHKLSHLRKSPTPKKILDLNSFTLGIHNYYKIATRVSIDFNDIRHTIHFKIKTLLKRNILISTTEKNAVIEKFYGDFKYQRFKSNGLLVLPIESIRHQIRGQRDPDFTIYSKEDRQRIHKELKHVTAVEIELLRRGNYSSKSTLYENNRISKYVAQKGRCYITGERLLPINCICHHIKPTKMGGTDEYDNLVIIKKDYHMLIHTKYPMNNPIYSHHVHTLDAKALKKLNTLRKVVGFQALVV</sequence>
<feature type="domain" description="Reverse transcriptase" evidence="1">
    <location>
        <begin position="83"/>
        <end position="336"/>
    </location>
</feature>
<name>A0ABX8FH43_9BACI</name>
<dbReference type="GO" id="GO:0003964">
    <property type="term" value="F:RNA-directed DNA polymerase activity"/>
    <property type="evidence" value="ECO:0007669"/>
    <property type="project" value="UniProtKB-KW"/>
</dbReference>
<dbReference type="CDD" id="cd01651">
    <property type="entry name" value="RT_G2_intron"/>
    <property type="match status" value="1"/>
</dbReference>
<dbReference type="InterPro" id="IPR043502">
    <property type="entry name" value="DNA/RNA_pol_sf"/>
</dbReference>
<keyword evidence="3" id="KW-1185">Reference proteome</keyword>
<evidence type="ECO:0000313" key="2">
    <source>
        <dbReference type="EMBL" id="QVY63326.1"/>
    </source>
</evidence>
<dbReference type="PROSITE" id="PS50878">
    <property type="entry name" value="RT_POL"/>
    <property type="match status" value="1"/>
</dbReference>
<dbReference type="NCBIfam" id="TIGR04416">
    <property type="entry name" value="group_II_RT_mat"/>
    <property type="match status" value="1"/>
</dbReference>
<organism evidence="2 3">
    <name type="scientific">Cytobacillus gottheilii</name>
    <dbReference type="NCBI Taxonomy" id="859144"/>
    <lineage>
        <taxon>Bacteria</taxon>
        <taxon>Bacillati</taxon>
        <taxon>Bacillota</taxon>
        <taxon>Bacilli</taxon>
        <taxon>Bacillales</taxon>
        <taxon>Bacillaceae</taxon>
        <taxon>Cytobacillus</taxon>
    </lineage>
</organism>
<evidence type="ECO:0000313" key="3">
    <source>
        <dbReference type="Proteomes" id="UP000679247"/>
    </source>
</evidence>
<dbReference type="InterPro" id="IPR051083">
    <property type="entry name" value="GrpII_Intron_Splice-Mob/Def"/>
</dbReference>
<keyword evidence="2" id="KW-0548">Nucleotidyltransferase</keyword>
<dbReference type="PANTHER" id="PTHR34047:SF8">
    <property type="entry name" value="PROTEIN YKFC"/>
    <property type="match status" value="1"/>
</dbReference>
<dbReference type="SUPFAM" id="SSF56672">
    <property type="entry name" value="DNA/RNA polymerases"/>
    <property type="match status" value="1"/>
</dbReference>